<feature type="signal peptide" evidence="1">
    <location>
        <begin position="1"/>
        <end position="22"/>
    </location>
</feature>
<protein>
    <submittedName>
        <fullName evidence="2">DUF4235 domain-containing protein</fullName>
    </submittedName>
</protein>
<reference evidence="2" key="1">
    <citation type="submission" date="2021-01" db="EMBL/GenBank/DDBJ databases">
        <title>Modified the classification status of verrucomicrobia.</title>
        <authorList>
            <person name="Feng X."/>
        </authorList>
    </citation>
    <scope>NUCLEOTIDE SEQUENCE</scope>
    <source>
        <strain evidence="2">KCTC 22201</strain>
    </source>
</reference>
<organism evidence="2 3">
    <name type="scientific">Haloferula rosea</name>
    <dbReference type="NCBI Taxonomy" id="490093"/>
    <lineage>
        <taxon>Bacteria</taxon>
        <taxon>Pseudomonadati</taxon>
        <taxon>Verrucomicrobiota</taxon>
        <taxon>Verrucomicrobiia</taxon>
        <taxon>Verrucomicrobiales</taxon>
        <taxon>Verrucomicrobiaceae</taxon>
        <taxon>Haloferula</taxon>
    </lineage>
</organism>
<dbReference type="EMBL" id="JAENII010000001">
    <property type="protein sequence ID" value="MBK1825641.1"/>
    <property type="molecule type" value="Genomic_DNA"/>
</dbReference>
<dbReference type="AlphaFoldDB" id="A0A934RAY5"/>
<keyword evidence="3" id="KW-1185">Reference proteome</keyword>
<evidence type="ECO:0000313" key="3">
    <source>
        <dbReference type="Proteomes" id="UP000658278"/>
    </source>
</evidence>
<keyword evidence="1" id="KW-0732">Signal</keyword>
<dbReference type="RefSeq" id="WP_200275488.1">
    <property type="nucleotide sequence ID" value="NZ_JAENII010000001.1"/>
</dbReference>
<gene>
    <name evidence="2" type="ORF">JIN81_01305</name>
</gene>
<accession>A0A934RAY5</accession>
<evidence type="ECO:0000256" key="1">
    <source>
        <dbReference type="SAM" id="SignalP"/>
    </source>
</evidence>
<name>A0A934RAY5_9BACT</name>
<dbReference type="Pfam" id="PF14019">
    <property type="entry name" value="DUF4235"/>
    <property type="match status" value="1"/>
</dbReference>
<sequence length="87" mass="9026">MNSKALGLAVAAALLPTLAAKAARSAADRGLSKLGDGEQHPAHPDTSFKDAARWAIVTGAIGAVARLATQRWMARQPGINKAEQPEL</sequence>
<dbReference type="Proteomes" id="UP000658278">
    <property type="component" value="Unassembled WGS sequence"/>
</dbReference>
<dbReference type="InterPro" id="IPR025329">
    <property type="entry name" value="DUF4235"/>
</dbReference>
<proteinExistence type="predicted"/>
<feature type="chain" id="PRO_5037887035" evidence="1">
    <location>
        <begin position="23"/>
        <end position="87"/>
    </location>
</feature>
<evidence type="ECO:0000313" key="2">
    <source>
        <dbReference type="EMBL" id="MBK1825641.1"/>
    </source>
</evidence>
<comment type="caution">
    <text evidence="2">The sequence shown here is derived from an EMBL/GenBank/DDBJ whole genome shotgun (WGS) entry which is preliminary data.</text>
</comment>